<dbReference type="InterPro" id="IPR050570">
    <property type="entry name" value="Cell_wall_metabolism_enzyme"/>
</dbReference>
<comment type="caution">
    <text evidence="3">The sequence shown here is derived from an EMBL/GenBank/DDBJ whole genome shotgun (WGS) entry which is preliminary data.</text>
</comment>
<dbReference type="InterPro" id="IPR011055">
    <property type="entry name" value="Dup_hybrid_motif"/>
</dbReference>
<organism evidence="3 4">
    <name type="scientific">Pseudonocardia lutea</name>
    <dbReference type="NCBI Taxonomy" id="2172015"/>
    <lineage>
        <taxon>Bacteria</taxon>
        <taxon>Bacillati</taxon>
        <taxon>Actinomycetota</taxon>
        <taxon>Actinomycetes</taxon>
        <taxon>Pseudonocardiales</taxon>
        <taxon>Pseudonocardiaceae</taxon>
        <taxon>Pseudonocardia</taxon>
    </lineage>
</organism>
<evidence type="ECO:0000259" key="2">
    <source>
        <dbReference type="Pfam" id="PF01551"/>
    </source>
</evidence>
<accession>A0ABW1IHW1</accession>
<dbReference type="Pfam" id="PF01551">
    <property type="entry name" value="Peptidase_M23"/>
    <property type="match status" value="1"/>
</dbReference>
<name>A0ABW1IHW1_9PSEU</name>
<protein>
    <submittedName>
        <fullName evidence="3">M23 family metallopeptidase</fullName>
        <ecNumber evidence="3">3.4.24.-</ecNumber>
    </submittedName>
</protein>
<dbReference type="SUPFAM" id="SSF51261">
    <property type="entry name" value="Duplicated hybrid motif"/>
    <property type="match status" value="1"/>
</dbReference>
<dbReference type="RefSeq" id="WP_379571266.1">
    <property type="nucleotide sequence ID" value="NZ_JBHSQK010000103.1"/>
</dbReference>
<proteinExistence type="predicted"/>
<dbReference type="InterPro" id="IPR016047">
    <property type="entry name" value="M23ase_b-sheet_dom"/>
</dbReference>
<gene>
    <name evidence="3" type="ORF">ACFQH9_29485</name>
</gene>
<feature type="domain" description="M23ase beta-sheet core" evidence="2">
    <location>
        <begin position="80"/>
        <end position="168"/>
    </location>
</feature>
<dbReference type="EMBL" id="JBHSQK010000103">
    <property type="protein sequence ID" value="MFC5952404.1"/>
    <property type="molecule type" value="Genomic_DNA"/>
</dbReference>
<dbReference type="EC" id="3.4.24.-" evidence="3"/>
<dbReference type="Gene3D" id="2.70.70.10">
    <property type="entry name" value="Glucose Permease (Domain IIA)"/>
    <property type="match status" value="1"/>
</dbReference>
<sequence>MGWRAAAWLVAVGLLLGAGAGAGAAVGVGVAGRGGVERVAFAASVPGREPAPGVEYGWPLLPVPAVARPFDQPPFRYGRGHRGADLVGTAGQAVLAARDGVVVFAGPVAGRGVVSVEHADGLRTTYEPVTGTVAVGVRVARGDPIGVLEAGHAGCPAEACLHWGVRRGVRSTSEYMDPLVLLRPRHVRLLPLPDPWPG</sequence>
<dbReference type="CDD" id="cd12797">
    <property type="entry name" value="M23_peptidase"/>
    <property type="match status" value="1"/>
</dbReference>
<evidence type="ECO:0000256" key="1">
    <source>
        <dbReference type="ARBA" id="ARBA00022729"/>
    </source>
</evidence>
<keyword evidence="3" id="KW-0378">Hydrolase</keyword>
<dbReference type="PANTHER" id="PTHR21666">
    <property type="entry name" value="PEPTIDASE-RELATED"/>
    <property type="match status" value="1"/>
</dbReference>
<dbReference type="GO" id="GO:0016787">
    <property type="term" value="F:hydrolase activity"/>
    <property type="evidence" value="ECO:0007669"/>
    <property type="project" value="UniProtKB-KW"/>
</dbReference>
<dbReference type="Proteomes" id="UP001596119">
    <property type="component" value="Unassembled WGS sequence"/>
</dbReference>
<keyword evidence="1" id="KW-0732">Signal</keyword>
<dbReference type="PANTHER" id="PTHR21666:SF289">
    <property type="entry name" value="L-ALA--D-GLU ENDOPEPTIDASE"/>
    <property type="match status" value="1"/>
</dbReference>
<evidence type="ECO:0000313" key="4">
    <source>
        <dbReference type="Proteomes" id="UP001596119"/>
    </source>
</evidence>
<evidence type="ECO:0000313" key="3">
    <source>
        <dbReference type="EMBL" id="MFC5952404.1"/>
    </source>
</evidence>
<keyword evidence="4" id="KW-1185">Reference proteome</keyword>
<reference evidence="4" key="1">
    <citation type="journal article" date="2019" name="Int. J. Syst. Evol. Microbiol.">
        <title>The Global Catalogue of Microorganisms (GCM) 10K type strain sequencing project: providing services to taxonomists for standard genome sequencing and annotation.</title>
        <authorList>
            <consortium name="The Broad Institute Genomics Platform"/>
            <consortium name="The Broad Institute Genome Sequencing Center for Infectious Disease"/>
            <person name="Wu L."/>
            <person name="Ma J."/>
        </authorList>
    </citation>
    <scope>NUCLEOTIDE SEQUENCE [LARGE SCALE GENOMIC DNA]</scope>
    <source>
        <strain evidence="4">CGMCC 4.7397</strain>
    </source>
</reference>